<dbReference type="EMBL" id="CM003606">
    <property type="protein sequence ID" value="KYP68018.1"/>
    <property type="molecule type" value="Genomic_DNA"/>
</dbReference>
<gene>
    <name evidence="1" type="ORF">KK1_021635</name>
</gene>
<dbReference type="Proteomes" id="UP000075243">
    <property type="component" value="Chromosome 4"/>
</dbReference>
<sequence>MHVFNLAMLGKQAQRPANEPNSLVSGMFKAKYHLHGDFMNAALGHNTSDAWSSLWSTQHLLKARHHWKVDSGANILMWSDP</sequence>
<evidence type="ECO:0000313" key="1">
    <source>
        <dbReference type="EMBL" id="KYP68018.1"/>
    </source>
</evidence>
<proteinExistence type="predicted"/>
<protein>
    <submittedName>
        <fullName evidence="1">Uncharacterized protein</fullName>
    </submittedName>
</protein>
<reference evidence="1 2" key="1">
    <citation type="journal article" date="2012" name="Nat. Biotechnol.">
        <title>Draft genome sequence of pigeonpea (Cajanus cajan), an orphan legume crop of resource-poor farmers.</title>
        <authorList>
            <person name="Varshney R.K."/>
            <person name="Chen W."/>
            <person name="Li Y."/>
            <person name="Bharti A.K."/>
            <person name="Saxena R.K."/>
            <person name="Schlueter J.A."/>
            <person name="Donoghue M.T."/>
            <person name="Azam S."/>
            <person name="Fan G."/>
            <person name="Whaley A.M."/>
            <person name="Farmer A.D."/>
            <person name="Sheridan J."/>
            <person name="Iwata A."/>
            <person name="Tuteja R."/>
            <person name="Penmetsa R.V."/>
            <person name="Wu W."/>
            <person name="Upadhyaya H.D."/>
            <person name="Yang S.P."/>
            <person name="Shah T."/>
            <person name="Saxena K.B."/>
            <person name="Michael T."/>
            <person name="McCombie W.R."/>
            <person name="Yang B."/>
            <person name="Zhang G."/>
            <person name="Yang H."/>
            <person name="Wang J."/>
            <person name="Spillane C."/>
            <person name="Cook D.R."/>
            <person name="May G.D."/>
            <person name="Xu X."/>
            <person name="Jackson S.A."/>
        </authorList>
    </citation>
    <scope>NUCLEOTIDE SEQUENCE [LARGE SCALE GENOMIC DNA]</scope>
    <source>
        <strain evidence="2">cv. Asha</strain>
    </source>
</reference>
<dbReference type="AlphaFoldDB" id="A0A151TLU9"/>
<keyword evidence="2" id="KW-1185">Reference proteome</keyword>
<organism evidence="1 2">
    <name type="scientific">Cajanus cajan</name>
    <name type="common">Pigeon pea</name>
    <name type="synonym">Cajanus indicus</name>
    <dbReference type="NCBI Taxonomy" id="3821"/>
    <lineage>
        <taxon>Eukaryota</taxon>
        <taxon>Viridiplantae</taxon>
        <taxon>Streptophyta</taxon>
        <taxon>Embryophyta</taxon>
        <taxon>Tracheophyta</taxon>
        <taxon>Spermatophyta</taxon>
        <taxon>Magnoliopsida</taxon>
        <taxon>eudicotyledons</taxon>
        <taxon>Gunneridae</taxon>
        <taxon>Pentapetalae</taxon>
        <taxon>rosids</taxon>
        <taxon>fabids</taxon>
        <taxon>Fabales</taxon>
        <taxon>Fabaceae</taxon>
        <taxon>Papilionoideae</taxon>
        <taxon>50 kb inversion clade</taxon>
        <taxon>NPAAA clade</taxon>
        <taxon>indigoferoid/millettioid clade</taxon>
        <taxon>Phaseoleae</taxon>
        <taxon>Cajanus</taxon>
    </lineage>
</organism>
<name>A0A151TLU9_CAJCA</name>
<accession>A0A151TLU9</accession>
<dbReference type="Gramene" id="C.cajan_21006.t">
    <property type="protein sequence ID" value="C.cajan_21006.t.cds1"/>
    <property type="gene ID" value="C.cajan_21006"/>
</dbReference>
<evidence type="ECO:0000313" key="2">
    <source>
        <dbReference type="Proteomes" id="UP000075243"/>
    </source>
</evidence>